<sequence>MAAPFQPPQTAPVGPETLISIKVLFKGYTRRFKLPLRELGASSLPQKVRQLLTIPDDANVTLERYSDSAGSYVVLDSENISVYKQLYRAAKAKLKLRIKVTLAPEPAPEPDHQPLSVPPQSTDAQQEQPQQRCSYLETVLRVPTDGFVNQNDYPASGASPPPPLNPAMFPSVPDDSPAGVDNQIPPQAEPQRDTDLVQSDPVSTAGDMCAAGPNLNQLSPICIDCNHCGERVPDAHYHCSICDDGDYDLCQKCIDAGVLCPGEGHWLIKRTVNDGRINYSVTETIAPRKYHEPEPQEELNNTEKHITSMEVDEMRVRARTCNACFRDFNEKELVTCQDCPDYDLCFTCLLEDRHGHHPGHSFSLIVDGEFQSKGLVMSTCQPGRGRYHAAICDGCNKSIKGVRHKCLNCPDWDYCSKCIMNAPEFHPGHRFAPLYTPIPEPHDYRPTHYGVICDGPLCSVSSKPVYIRGIRYKCAVCHDIDFCGNCEAHPDNTHNRTHPLIKFKTPVRNATVTTFNNTGGGRESAVTLGDQPVTKSTSTETVAPSKSNAATQVQTEKADTDAASVADSDAASEADSTTAQPSVKDDAMTSRAELSSTPSELRALFVRDTIPDGSRLAPNKTITQTWTLYNPGPAPWPKGCSVRFVGGDSMFNVDTNHPSSLSNLVSAMESQELTIHTPAGAFADFTIELKTPRREGRAISYWRLKTPDGRAFGHKLWCDIDVRASAEEMETLPEQTADNKQSSVETEKSSVESRTEAGDAEVSQGESQSESAMIFPKLETESPSASIEKSVSPKVPAANELEVNHDLADDVESLTLDGNSTEDDFLTDEEYDILDASDQEFSPEAQRADRT</sequence>
<evidence type="ECO:0000256" key="1">
    <source>
        <dbReference type="ARBA" id="ARBA00022723"/>
    </source>
</evidence>
<dbReference type="SUPFAM" id="SSF57850">
    <property type="entry name" value="RING/U-box"/>
    <property type="match status" value="4"/>
</dbReference>
<evidence type="ECO:0000256" key="2">
    <source>
        <dbReference type="ARBA" id="ARBA00022771"/>
    </source>
</evidence>
<feature type="compositionally biased region" description="Polar residues" evidence="5">
    <location>
        <begin position="118"/>
        <end position="132"/>
    </location>
</feature>
<feature type="region of interest" description="Disordered" evidence="5">
    <location>
        <begin position="104"/>
        <end position="132"/>
    </location>
</feature>
<dbReference type="Pfam" id="PF00569">
    <property type="entry name" value="ZZ"/>
    <property type="match status" value="1"/>
</dbReference>
<feature type="compositionally biased region" description="Low complexity" evidence="5">
    <location>
        <begin position="561"/>
        <end position="579"/>
    </location>
</feature>
<dbReference type="PANTHER" id="PTHR20930:SF0">
    <property type="entry name" value="PROTEIN ILRUN"/>
    <property type="match status" value="1"/>
</dbReference>
<name>A0A179V0G1_BLAGS</name>
<dbReference type="Pfam" id="PF16158">
    <property type="entry name" value="N_BRCA1_IG"/>
    <property type="match status" value="1"/>
</dbReference>
<dbReference type="InterPro" id="IPR013783">
    <property type="entry name" value="Ig-like_fold"/>
</dbReference>
<feature type="region of interest" description="Disordered" evidence="5">
    <location>
        <begin position="513"/>
        <end position="597"/>
    </location>
</feature>
<evidence type="ECO:0000313" key="7">
    <source>
        <dbReference type="EMBL" id="OAT13834.1"/>
    </source>
</evidence>
<dbReference type="KEGG" id="bgh:BDBG_08956"/>
<feature type="domain" description="ZZ-type" evidence="6">
    <location>
        <begin position="453"/>
        <end position="508"/>
    </location>
</feature>
<keyword evidence="3" id="KW-0862">Zinc</keyword>
<dbReference type="PANTHER" id="PTHR20930">
    <property type="entry name" value="OVARIAN CARCINOMA ANTIGEN CA125-RELATED"/>
    <property type="match status" value="1"/>
</dbReference>
<dbReference type="OrthoDB" id="661148at2759"/>
<dbReference type="EMBL" id="GG657479">
    <property type="protein sequence ID" value="OAT13834.1"/>
    <property type="molecule type" value="Genomic_DNA"/>
</dbReference>
<dbReference type="CDD" id="cd02249">
    <property type="entry name" value="ZZ"/>
    <property type="match status" value="1"/>
</dbReference>
<dbReference type="SMART" id="SM00291">
    <property type="entry name" value="ZnF_ZZ"/>
    <property type="match status" value="4"/>
</dbReference>
<accession>A0A179V0G1</accession>
<gene>
    <name evidence="7" type="ORF">BDBG_08956</name>
</gene>
<dbReference type="Gene3D" id="3.30.60.90">
    <property type="match status" value="4"/>
</dbReference>
<keyword evidence="8" id="KW-1185">Reference proteome</keyword>
<feature type="region of interest" description="Disordered" evidence="5">
    <location>
        <begin position="146"/>
        <end position="202"/>
    </location>
</feature>
<dbReference type="VEuPathDB" id="FungiDB:BDBG_08956"/>
<protein>
    <submittedName>
        <fullName evidence="7">ZZ type zinc finger domain-containing protein</fullName>
    </submittedName>
</protein>
<dbReference type="Gene3D" id="2.60.40.10">
    <property type="entry name" value="Immunoglobulins"/>
    <property type="match status" value="1"/>
</dbReference>
<feature type="region of interest" description="Disordered" evidence="5">
    <location>
        <begin position="730"/>
        <end position="826"/>
    </location>
</feature>
<dbReference type="PROSITE" id="PS50135">
    <property type="entry name" value="ZF_ZZ_2"/>
    <property type="match status" value="1"/>
</dbReference>
<dbReference type="InterPro" id="IPR043145">
    <property type="entry name" value="Znf_ZZ_sf"/>
</dbReference>
<keyword evidence="1" id="KW-0479">Metal-binding</keyword>
<dbReference type="GO" id="GO:0008270">
    <property type="term" value="F:zinc ion binding"/>
    <property type="evidence" value="ECO:0007669"/>
    <property type="project" value="UniProtKB-KW"/>
</dbReference>
<keyword evidence="2 4" id="KW-0863">Zinc-finger</keyword>
<dbReference type="CDD" id="cd02340">
    <property type="entry name" value="ZZ_NBR1_like"/>
    <property type="match status" value="2"/>
</dbReference>
<dbReference type="RefSeq" id="XP_031581136.1">
    <property type="nucleotide sequence ID" value="XM_031723803.1"/>
</dbReference>
<evidence type="ECO:0000313" key="8">
    <source>
        <dbReference type="Proteomes" id="UP000002038"/>
    </source>
</evidence>
<proteinExistence type="predicted"/>
<reference evidence="8" key="1">
    <citation type="journal article" date="2015" name="PLoS Genet.">
        <title>The dynamic genome and transcriptome of the human fungal pathogen Blastomyces and close relative Emmonsia.</title>
        <authorList>
            <person name="Munoz J.F."/>
            <person name="Gauthier G.M."/>
            <person name="Desjardins C.A."/>
            <person name="Gallo J.E."/>
            <person name="Holder J."/>
            <person name="Sullivan T.D."/>
            <person name="Marty A.J."/>
            <person name="Carmen J.C."/>
            <person name="Chen Z."/>
            <person name="Ding L."/>
            <person name="Gujja S."/>
            <person name="Magrini V."/>
            <person name="Misas E."/>
            <person name="Mitreva M."/>
            <person name="Priest M."/>
            <person name="Saif S."/>
            <person name="Whiston E.A."/>
            <person name="Young S."/>
            <person name="Zeng Q."/>
            <person name="Goldman W.E."/>
            <person name="Mardis E.R."/>
            <person name="Taylor J.W."/>
            <person name="McEwen J.G."/>
            <person name="Clay O.K."/>
            <person name="Klein B.S."/>
            <person name="Cuomo C.A."/>
        </authorList>
    </citation>
    <scope>NUCLEOTIDE SEQUENCE [LARGE SCALE GENOMIC DNA]</scope>
    <source>
        <strain evidence="8">SLH14081</strain>
    </source>
</reference>
<evidence type="ECO:0000256" key="3">
    <source>
        <dbReference type="ARBA" id="ARBA00022833"/>
    </source>
</evidence>
<dbReference type="InterPro" id="IPR000433">
    <property type="entry name" value="Znf_ZZ"/>
</dbReference>
<organism evidence="7 8">
    <name type="scientific">Blastomyces gilchristii (strain SLH14081)</name>
    <name type="common">Blastomyces dermatitidis</name>
    <dbReference type="NCBI Taxonomy" id="559298"/>
    <lineage>
        <taxon>Eukaryota</taxon>
        <taxon>Fungi</taxon>
        <taxon>Dikarya</taxon>
        <taxon>Ascomycota</taxon>
        <taxon>Pezizomycotina</taxon>
        <taxon>Eurotiomycetes</taxon>
        <taxon>Eurotiomycetidae</taxon>
        <taxon>Onygenales</taxon>
        <taxon>Ajellomycetaceae</taxon>
        <taxon>Blastomyces</taxon>
    </lineage>
</organism>
<dbReference type="AlphaFoldDB" id="A0A179V0G1"/>
<dbReference type="STRING" id="559298.A0A179V0G1"/>
<evidence type="ECO:0000259" key="6">
    <source>
        <dbReference type="PROSITE" id="PS50135"/>
    </source>
</evidence>
<feature type="compositionally biased region" description="Basic and acidic residues" evidence="5">
    <location>
        <begin position="745"/>
        <end position="757"/>
    </location>
</feature>
<dbReference type="CDD" id="cd14947">
    <property type="entry name" value="NBR1_like"/>
    <property type="match status" value="1"/>
</dbReference>
<dbReference type="Proteomes" id="UP000002038">
    <property type="component" value="Unassembled WGS sequence"/>
</dbReference>
<dbReference type="InterPro" id="IPR032350">
    <property type="entry name" value="Nbr1_FW"/>
</dbReference>
<dbReference type="GeneID" id="8501277"/>
<feature type="compositionally biased region" description="Polar residues" evidence="5">
    <location>
        <begin position="533"/>
        <end position="555"/>
    </location>
</feature>
<evidence type="ECO:0000256" key="4">
    <source>
        <dbReference type="PROSITE-ProRule" id="PRU00228"/>
    </source>
</evidence>
<evidence type="ECO:0000256" key="5">
    <source>
        <dbReference type="SAM" id="MobiDB-lite"/>
    </source>
</evidence>